<reference evidence="9 10" key="1">
    <citation type="submission" date="2018-01" db="EMBL/GenBank/DDBJ databases">
        <title>Glutamicibacter soli strain NHPC-3 Whole genome sequence and assembly.</title>
        <authorList>
            <person name="Choudhury P."/>
            <person name="Gupta D."/>
            <person name="Sengupta K."/>
            <person name="Jawed A."/>
            <person name="Sultana N."/>
            <person name="Saha P."/>
        </authorList>
    </citation>
    <scope>NUCLEOTIDE SEQUENCE [LARGE SCALE GENOMIC DNA]</scope>
    <source>
        <strain evidence="9 10">NHPC-3</strain>
    </source>
</reference>
<keyword evidence="5 7" id="KW-0501">Molybdenum cofactor biosynthesis</keyword>
<evidence type="ECO:0000256" key="4">
    <source>
        <dbReference type="ARBA" id="ARBA00022505"/>
    </source>
</evidence>
<keyword evidence="10" id="KW-1185">Reference proteome</keyword>
<dbReference type="CDD" id="cd00887">
    <property type="entry name" value="MoeA"/>
    <property type="match status" value="1"/>
</dbReference>
<dbReference type="InterPro" id="IPR036135">
    <property type="entry name" value="MoeA_linker/N_sf"/>
</dbReference>
<dbReference type="SMART" id="SM00852">
    <property type="entry name" value="MoCF_biosynth"/>
    <property type="match status" value="1"/>
</dbReference>
<comment type="similarity">
    <text evidence="3 7">Belongs to the MoeA family.</text>
</comment>
<dbReference type="InterPro" id="IPR038987">
    <property type="entry name" value="MoeA-like"/>
</dbReference>
<dbReference type="Gene3D" id="2.40.340.10">
    <property type="entry name" value="MoeA, C-terminal, domain IV"/>
    <property type="match status" value="1"/>
</dbReference>
<evidence type="ECO:0000256" key="1">
    <source>
        <dbReference type="ARBA" id="ARBA00002901"/>
    </source>
</evidence>
<organism evidence="9 10">
    <name type="scientific">Glutamicibacter soli</name>
    <dbReference type="NCBI Taxonomy" id="453836"/>
    <lineage>
        <taxon>Bacteria</taxon>
        <taxon>Bacillati</taxon>
        <taxon>Actinomycetota</taxon>
        <taxon>Actinomycetes</taxon>
        <taxon>Micrococcales</taxon>
        <taxon>Micrococcaceae</taxon>
        <taxon>Glutamicibacter</taxon>
    </lineage>
</organism>
<name>A0A365YBX5_9MICC</name>
<dbReference type="AlphaFoldDB" id="A0A365YBX5"/>
<gene>
    <name evidence="9" type="ORF">C1H84_13655</name>
</gene>
<dbReference type="Gene3D" id="2.170.190.11">
    <property type="entry name" value="Molybdopterin biosynthesis moea protein, domain 3"/>
    <property type="match status" value="1"/>
</dbReference>
<sequence>MACTLDGHRAEIAALLVPAIAALGSETLSVEAADLPGRVAAAQLPALLPIPAFTNSQMDGYAARSAELSGASNEHPVVLPLGFTAAAGDRQIELLPGTVSPVMTGAVIPAGADTVVPVEATSDGVFGQLVRAGEGGPTGSATFTAPSEPGRFIRPVGQDLQAGALVAEAGARLTPTLIGALAASGVREVAVRRKLRVLVCTTGNELMGGTAQAGRIPDSNSPMLAAALRGYGAQVDTLRLPDDAQALGLALEAQARQVDLILTVGGISAGAYEVVREALAPRGGSFHHVALQPGGPQGFAQLDGTPVLCFPGNPVSALLSLELFLAPALRQLAALPEPVPEPYELAAEVHSPAGKHQVRRALLEQGKVRVLDPGSHLVHDLARADALVHIPVGVEQLAAGTTIDVWRMNV</sequence>
<evidence type="ECO:0000313" key="10">
    <source>
        <dbReference type="Proteomes" id="UP000252167"/>
    </source>
</evidence>
<dbReference type="Pfam" id="PF03453">
    <property type="entry name" value="MoeA_N"/>
    <property type="match status" value="1"/>
</dbReference>
<dbReference type="EC" id="2.10.1.1" evidence="7"/>
<dbReference type="GO" id="GO:0046872">
    <property type="term" value="F:metal ion binding"/>
    <property type="evidence" value="ECO:0007669"/>
    <property type="project" value="UniProtKB-UniRule"/>
</dbReference>
<dbReference type="InterPro" id="IPR001453">
    <property type="entry name" value="MoaB/Mog_dom"/>
</dbReference>
<dbReference type="RefSeq" id="WP_113607673.1">
    <property type="nucleotide sequence ID" value="NZ_POAF01000006.1"/>
</dbReference>
<dbReference type="NCBIfam" id="NF045515">
    <property type="entry name" value="Glp_gephyrin"/>
    <property type="match status" value="1"/>
</dbReference>
<evidence type="ECO:0000256" key="6">
    <source>
        <dbReference type="ARBA" id="ARBA00047317"/>
    </source>
</evidence>
<dbReference type="Gene3D" id="3.40.980.10">
    <property type="entry name" value="MoaB/Mog-like domain"/>
    <property type="match status" value="1"/>
</dbReference>
<dbReference type="SUPFAM" id="SSF63867">
    <property type="entry name" value="MoeA C-terminal domain-like"/>
    <property type="match status" value="1"/>
</dbReference>
<dbReference type="SUPFAM" id="SSF63882">
    <property type="entry name" value="MoeA N-terminal region -like"/>
    <property type="match status" value="1"/>
</dbReference>
<dbReference type="NCBIfam" id="TIGR00177">
    <property type="entry name" value="molyb_syn"/>
    <property type="match status" value="1"/>
</dbReference>
<dbReference type="Pfam" id="PF00994">
    <property type="entry name" value="MoCF_biosynth"/>
    <property type="match status" value="1"/>
</dbReference>
<dbReference type="InterPro" id="IPR036425">
    <property type="entry name" value="MoaB/Mog-like_dom_sf"/>
</dbReference>
<comment type="pathway">
    <text evidence="2 7">Cofactor biosynthesis; molybdopterin biosynthesis.</text>
</comment>
<dbReference type="PANTHER" id="PTHR10192:SF5">
    <property type="entry name" value="GEPHYRIN"/>
    <property type="match status" value="1"/>
</dbReference>
<dbReference type="SUPFAM" id="SSF53218">
    <property type="entry name" value="Molybdenum cofactor biosynthesis proteins"/>
    <property type="match status" value="1"/>
</dbReference>
<keyword evidence="7" id="KW-0460">Magnesium</keyword>
<dbReference type="InterPro" id="IPR005111">
    <property type="entry name" value="MoeA_C_domain_IV"/>
</dbReference>
<dbReference type="UniPathway" id="UPA00344"/>
<dbReference type="GO" id="GO:0005829">
    <property type="term" value="C:cytosol"/>
    <property type="evidence" value="ECO:0007669"/>
    <property type="project" value="TreeGrafter"/>
</dbReference>
<dbReference type="InterPro" id="IPR005110">
    <property type="entry name" value="MoeA_linker/N"/>
</dbReference>
<evidence type="ECO:0000313" key="9">
    <source>
        <dbReference type="EMBL" id="RBM00162.1"/>
    </source>
</evidence>
<proteinExistence type="inferred from homology"/>
<keyword evidence="7 9" id="KW-0808">Transferase</keyword>
<dbReference type="Gene3D" id="3.90.105.10">
    <property type="entry name" value="Molybdopterin biosynthesis moea protein, domain 2"/>
    <property type="match status" value="1"/>
</dbReference>
<dbReference type="GO" id="GO:0061599">
    <property type="term" value="F:molybdopterin molybdotransferase activity"/>
    <property type="evidence" value="ECO:0007669"/>
    <property type="project" value="UniProtKB-UniRule"/>
</dbReference>
<accession>A0A365YBX5</accession>
<evidence type="ECO:0000256" key="7">
    <source>
        <dbReference type="RuleBase" id="RU365090"/>
    </source>
</evidence>
<keyword evidence="4 7" id="KW-0500">Molybdenum</keyword>
<evidence type="ECO:0000256" key="2">
    <source>
        <dbReference type="ARBA" id="ARBA00005046"/>
    </source>
</evidence>
<evidence type="ECO:0000256" key="3">
    <source>
        <dbReference type="ARBA" id="ARBA00010763"/>
    </source>
</evidence>
<protein>
    <recommendedName>
        <fullName evidence="7">Molybdopterin molybdenumtransferase</fullName>
        <ecNumber evidence="7">2.10.1.1</ecNumber>
    </recommendedName>
</protein>
<feature type="domain" description="MoaB/Mog" evidence="8">
    <location>
        <begin position="198"/>
        <end position="331"/>
    </location>
</feature>
<comment type="caution">
    <text evidence="9">The sequence shown here is derived from an EMBL/GenBank/DDBJ whole genome shotgun (WGS) entry which is preliminary data.</text>
</comment>
<dbReference type="InterPro" id="IPR036688">
    <property type="entry name" value="MoeA_C_domain_IV_sf"/>
</dbReference>
<dbReference type="PANTHER" id="PTHR10192">
    <property type="entry name" value="MOLYBDOPTERIN BIOSYNTHESIS PROTEIN"/>
    <property type="match status" value="1"/>
</dbReference>
<evidence type="ECO:0000259" key="8">
    <source>
        <dbReference type="SMART" id="SM00852"/>
    </source>
</evidence>
<comment type="catalytic activity">
    <reaction evidence="6">
        <text>adenylyl-molybdopterin + molybdate = Mo-molybdopterin + AMP + H(+)</text>
        <dbReference type="Rhea" id="RHEA:35047"/>
        <dbReference type="ChEBI" id="CHEBI:15378"/>
        <dbReference type="ChEBI" id="CHEBI:36264"/>
        <dbReference type="ChEBI" id="CHEBI:62727"/>
        <dbReference type="ChEBI" id="CHEBI:71302"/>
        <dbReference type="ChEBI" id="CHEBI:456215"/>
        <dbReference type="EC" id="2.10.1.1"/>
    </reaction>
</comment>
<evidence type="ECO:0000256" key="5">
    <source>
        <dbReference type="ARBA" id="ARBA00023150"/>
    </source>
</evidence>
<dbReference type="Proteomes" id="UP000252167">
    <property type="component" value="Unassembled WGS sequence"/>
</dbReference>
<comment type="function">
    <text evidence="1 7">Catalyzes the insertion of molybdate into adenylated molybdopterin with the concomitant release of AMP.</text>
</comment>
<dbReference type="GO" id="GO:0006777">
    <property type="term" value="P:Mo-molybdopterin cofactor biosynthetic process"/>
    <property type="evidence" value="ECO:0007669"/>
    <property type="project" value="UniProtKB-UniRule"/>
</dbReference>
<comment type="cofactor">
    <cofactor evidence="7">
        <name>Mg(2+)</name>
        <dbReference type="ChEBI" id="CHEBI:18420"/>
    </cofactor>
</comment>
<keyword evidence="7" id="KW-0479">Metal-binding</keyword>
<dbReference type="Pfam" id="PF03454">
    <property type="entry name" value="MoeA_C"/>
    <property type="match status" value="1"/>
</dbReference>
<dbReference type="EMBL" id="POAF01000006">
    <property type="protein sequence ID" value="RBM00162.1"/>
    <property type="molecule type" value="Genomic_DNA"/>
</dbReference>